<dbReference type="InterPro" id="IPR050298">
    <property type="entry name" value="Gram-neg_bact_OMP"/>
</dbReference>
<dbReference type="PANTHER" id="PTHR34501:SF2">
    <property type="entry name" value="OUTER MEMBRANE PORIN F-RELATED"/>
    <property type="match status" value="1"/>
</dbReference>
<dbReference type="Proteomes" id="UP001339429">
    <property type="component" value="Unassembled WGS sequence"/>
</dbReference>
<comment type="caution">
    <text evidence="6">The sequence shown here is derived from an EMBL/GenBank/DDBJ whole genome shotgun (WGS) entry which is preliminary data.</text>
</comment>
<protein>
    <submittedName>
        <fullName evidence="6">Porin</fullName>
    </submittedName>
</protein>
<dbReference type="PANTHER" id="PTHR34501">
    <property type="entry name" value="PROTEIN YDDL-RELATED"/>
    <property type="match status" value="1"/>
</dbReference>
<name>A0ABU6LIC0_9GAMM</name>
<feature type="domain" description="Porin" evidence="5">
    <location>
        <begin position="7"/>
        <end position="345"/>
    </location>
</feature>
<sequence>MNKNLIALAVAAATFSGAASAATVYSDDTSSLAIGGRVEARALLSENAKDGIVNPETDVTTYNTQNTDNDVTDISRVRINIDAKTQIADGVQGIGFFEREFKANNSNDENRYMYAGVNSDKYGQIVYGKADGSLGMLTDFTDIMAYAGSVVGGTKLAVADRTTNNLAYVGTFNNLTFKANYVFSGADYSNVLNTDGVTIGKKKTDVHGFSTAAKYNVADTGLALGLGYAQQNDQEGQAKRSEQTFAVASYTMGDLYFGGLYKYGRHDGTGLTSVNLGDAVDTQGYEFAAAYTMGKVVFTTTYGFMKDQSKGLDYNQMQDALSVDGTYYFNSNFRTYASYTYNMLDKNKVGKVAASDQVVLGARYDF</sequence>
<keyword evidence="7" id="KW-1185">Reference proteome</keyword>
<keyword evidence="3" id="KW-0472">Membrane</keyword>
<feature type="chain" id="PRO_5046905849" evidence="4">
    <location>
        <begin position="22"/>
        <end position="366"/>
    </location>
</feature>
<accession>A0ABU6LIC0</accession>
<evidence type="ECO:0000259" key="5">
    <source>
        <dbReference type="Pfam" id="PF13609"/>
    </source>
</evidence>
<keyword evidence="2 4" id="KW-0732">Signal</keyword>
<evidence type="ECO:0000256" key="1">
    <source>
        <dbReference type="ARBA" id="ARBA00004571"/>
    </source>
</evidence>
<dbReference type="Gene3D" id="2.40.160.10">
    <property type="entry name" value="Porin"/>
    <property type="match status" value="1"/>
</dbReference>
<comment type="subcellular location">
    <subcellularLocation>
        <location evidence="1">Cell outer membrane</location>
        <topology evidence="1">Multi-pass membrane protein</topology>
    </subcellularLocation>
</comment>
<dbReference type="RefSeq" id="WP_327769853.1">
    <property type="nucleotide sequence ID" value="NZ_JAYXUC010000006.1"/>
</dbReference>
<evidence type="ECO:0000313" key="7">
    <source>
        <dbReference type="Proteomes" id="UP001339429"/>
    </source>
</evidence>
<reference evidence="6 7" key="1">
    <citation type="submission" date="2024-01" db="EMBL/GenBank/DDBJ databases">
        <title>Active colonisers of the gastrointestinal tract of Atlantic salmon farmed in a warm water region.</title>
        <authorList>
            <person name="Bowman J.P."/>
        </authorList>
    </citation>
    <scope>NUCLEOTIDE SEQUENCE [LARGE SCALE GENOMIC DNA]</scope>
    <source>
        <strain evidence="6 7">S4MW1</strain>
    </source>
</reference>
<organism evidence="6 7">
    <name type="scientific">Photobacterium piscicola</name>
    <dbReference type="NCBI Taxonomy" id="1378299"/>
    <lineage>
        <taxon>Bacteria</taxon>
        <taxon>Pseudomonadati</taxon>
        <taxon>Pseudomonadota</taxon>
        <taxon>Gammaproteobacteria</taxon>
        <taxon>Vibrionales</taxon>
        <taxon>Vibrionaceae</taxon>
        <taxon>Photobacterium</taxon>
    </lineage>
</organism>
<dbReference type="Pfam" id="PF13609">
    <property type="entry name" value="Porin_4"/>
    <property type="match status" value="1"/>
</dbReference>
<evidence type="ECO:0000256" key="4">
    <source>
        <dbReference type="SAM" id="SignalP"/>
    </source>
</evidence>
<evidence type="ECO:0000256" key="3">
    <source>
        <dbReference type="ARBA" id="ARBA00023136"/>
    </source>
</evidence>
<dbReference type="InterPro" id="IPR033900">
    <property type="entry name" value="Gram_neg_porin_domain"/>
</dbReference>
<dbReference type="CDD" id="cd00342">
    <property type="entry name" value="gram_neg_porins"/>
    <property type="match status" value="1"/>
</dbReference>
<dbReference type="InterPro" id="IPR023614">
    <property type="entry name" value="Porin_dom_sf"/>
</dbReference>
<evidence type="ECO:0000256" key="2">
    <source>
        <dbReference type="ARBA" id="ARBA00022729"/>
    </source>
</evidence>
<dbReference type="EMBL" id="JAYXUD010000007">
    <property type="protein sequence ID" value="MEC6899108.1"/>
    <property type="molecule type" value="Genomic_DNA"/>
</dbReference>
<dbReference type="SUPFAM" id="SSF56935">
    <property type="entry name" value="Porins"/>
    <property type="match status" value="1"/>
</dbReference>
<feature type="signal peptide" evidence="4">
    <location>
        <begin position="1"/>
        <end position="21"/>
    </location>
</feature>
<gene>
    <name evidence="6" type="ORF">VXS00_10680</name>
</gene>
<evidence type="ECO:0000313" key="6">
    <source>
        <dbReference type="EMBL" id="MEC6899108.1"/>
    </source>
</evidence>
<proteinExistence type="predicted"/>